<name>A0A917N6A8_9ENTE</name>
<dbReference type="AlphaFoldDB" id="A0A917N6A8"/>
<accession>A0A917N6A8</accession>
<gene>
    <name evidence="1" type="ORF">GCM10011482_12560</name>
</gene>
<sequence length="219" mass="25440">MPLTKASIIKELNNLPGLKLNHITENYTFYTVNISIYCTSEIDSAKFFLDCQININIPFSYPHTLPTCYEVGEKKIVSYHHINPDKVGSFCLGTEMEIRYRLLPNYSIGTYCKLIIEYLTIYYYYKKYHIMPVIERSHGEKGILEGYTYLFTTTDSAAVIRLLSTLPIKNKHRNLMCPCGSNKKTKYCHYHELQKISKSQLLSKQANRDLDILKGRNIL</sequence>
<evidence type="ECO:0000313" key="1">
    <source>
        <dbReference type="EMBL" id="GGI65602.1"/>
    </source>
</evidence>
<dbReference type="RefSeq" id="WP_188367435.1">
    <property type="nucleotide sequence ID" value="NZ_BMDT01000004.1"/>
</dbReference>
<dbReference type="Proteomes" id="UP000622610">
    <property type="component" value="Unassembled WGS sequence"/>
</dbReference>
<evidence type="ECO:0008006" key="3">
    <source>
        <dbReference type="Google" id="ProtNLM"/>
    </source>
</evidence>
<dbReference type="EMBL" id="BMDT01000004">
    <property type="protein sequence ID" value="GGI65602.1"/>
    <property type="molecule type" value="Genomic_DNA"/>
</dbReference>
<organism evidence="1 2">
    <name type="scientific">Enterococcus alcedinis</name>
    <dbReference type="NCBI Taxonomy" id="1274384"/>
    <lineage>
        <taxon>Bacteria</taxon>
        <taxon>Bacillati</taxon>
        <taxon>Bacillota</taxon>
        <taxon>Bacilli</taxon>
        <taxon>Lactobacillales</taxon>
        <taxon>Enterococcaceae</taxon>
        <taxon>Enterococcus</taxon>
    </lineage>
</organism>
<proteinExistence type="predicted"/>
<reference evidence="1" key="1">
    <citation type="journal article" date="2014" name="Int. J. Syst. Evol. Microbiol.">
        <title>Complete genome sequence of Corynebacterium casei LMG S-19264T (=DSM 44701T), isolated from a smear-ripened cheese.</title>
        <authorList>
            <consortium name="US DOE Joint Genome Institute (JGI-PGF)"/>
            <person name="Walter F."/>
            <person name="Albersmeier A."/>
            <person name="Kalinowski J."/>
            <person name="Ruckert C."/>
        </authorList>
    </citation>
    <scope>NUCLEOTIDE SEQUENCE</scope>
    <source>
        <strain evidence="1">CCM 8433</strain>
    </source>
</reference>
<comment type="caution">
    <text evidence="1">The sequence shown here is derived from an EMBL/GenBank/DDBJ whole genome shotgun (WGS) entry which is preliminary data.</text>
</comment>
<keyword evidence="2" id="KW-1185">Reference proteome</keyword>
<reference evidence="1" key="2">
    <citation type="submission" date="2020-09" db="EMBL/GenBank/DDBJ databases">
        <authorList>
            <person name="Sun Q."/>
            <person name="Sedlacek I."/>
        </authorList>
    </citation>
    <scope>NUCLEOTIDE SEQUENCE</scope>
    <source>
        <strain evidence="1">CCM 8433</strain>
    </source>
</reference>
<protein>
    <recommendedName>
        <fullName evidence="3">SEC-C domain-containing protein</fullName>
    </recommendedName>
</protein>
<evidence type="ECO:0000313" key="2">
    <source>
        <dbReference type="Proteomes" id="UP000622610"/>
    </source>
</evidence>